<dbReference type="Gene3D" id="3.40.190.10">
    <property type="entry name" value="Periplasmic binding protein-like II"/>
    <property type="match status" value="2"/>
</dbReference>
<dbReference type="CDD" id="cd13620">
    <property type="entry name" value="PBP2_GltS"/>
    <property type="match status" value="1"/>
</dbReference>
<organism evidence="7 8">
    <name type="scientific">Tepidibacter hydrothermalis</name>
    <dbReference type="NCBI Taxonomy" id="3036126"/>
    <lineage>
        <taxon>Bacteria</taxon>
        <taxon>Bacillati</taxon>
        <taxon>Bacillota</taxon>
        <taxon>Clostridia</taxon>
        <taxon>Peptostreptococcales</taxon>
        <taxon>Peptostreptococcaceae</taxon>
        <taxon>Tepidibacter</taxon>
    </lineage>
</organism>
<sequence>MFKKIVNKMIVVVMVLCLGMVFTGCGKSDISQYEKIKESGKIVVGTSADYPPYEFHTEINGKDEIVGFDIEIAKEIAKDMGVELEIKDMDFGGLLAALNTGTVDFVVAGMTPTDERKEKVDFTNIYYNATQAVVVKVENKDKIKSMDDLKGKKIGVQMGSIQEGIAKDQVEEAEVKSLGKVSDLMLELKNDKVDALIVELPVAKAYVNKNSDLGLTNVTVKDETGGSAIAIKKGSKELTDQMNKTLDKLVKENKIEEFVVKATDMID</sequence>
<name>A0ABY8EFA2_9FIRM</name>
<evidence type="ECO:0000256" key="4">
    <source>
        <dbReference type="RuleBase" id="RU003744"/>
    </source>
</evidence>
<dbReference type="PANTHER" id="PTHR35936">
    <property type="entry name" value="MEMBRANE-BOUND LYTIC MUREIN TRANSGLYCOSYLASE F"/>
    <property type="match status" value="1"/>
</dbReference>
<dbReference type="InterPro" id="IPR018313">
    <property type="entry name" value="SBP_3_CS"/>
</dbReference>
<feature type="domain" description="Solute-binding protein family 3/N-terminal" evidence="5">
    <location>
        <begin position="41"/>
        <end position="261"/>
    </location>
</feature>
<dbReference type="PANTHER" id="PTHR35936:SF17">
    <property type="entry name" value="ARGININE-BINDING EXTRACELLULAR PROTEIN ARTP"/>
    <property type="match status" value="1"/>
</dbReference>
<proteinExistence type="inferred from homology"/>
<evidence type="ECO:0000313" key="8">
    <source>
        <dbReference type="Proteomes" id="UP001222800"/>
    </source>
</evidence>
<keyword evidence="3" id="KW-0732">Signal</keyword>
<dbReference type="InterPro" id="IPR001638">
    <property type="entry name" value="Solute-binding_3/MltF_N"/>
</dbReference>
<dbReference type="RefSeq" id="WP_277733738.1">
    <property type="nucleotide sequence ID" value="NZ_CP120733.1"/>
</dbReference>
<evidence type="ECO:0000256" key="2">
    <source>
        <dbReference type="ARBA" id="ARBA00010333"/>
    </source>
</evidence>
<dbReference type="InterPro" id="IPR001320">
    <property type="entry name" value="Iontro_rcpt_C"/>
</dbReference>
<evidence type="ECO:0000313" key="7">
    <source>
        <dbReference type="EMBL" id="WFD11634.1"/>
    </source>
</evidence>
<dbReference type="SMART" id="SM00079">
    <property type="entry name" value="PBPe"/>
    <property type="match status" value="1"/>
</dbReference>
<dbReference type="SUPFAM" id="SSF53850">
    <property type="entry name" value="Periplasmic binding protein-like II"/>
    <property type="match status" value="1"/>
</dbReference>
<dbReference type="Proteomes" id="UP001222800">
    <property type="component" value="Chromosome"/>
</dbReference>
<dbReference type="Pfam" id="PF00497">
    <property type="entry name" value="SBP_bac_3"/>
    <property type="match status" value="1"/>
</dbReference>
<accession>A0ABY8EFA2</accession>
<gene>
    <name evidence="7" type="ORF">P4S50_06045</name>
</gene>
<evidence type="ECO:0000259" key="5">
    <source>
        <dbReference type="SMART" id="SM00062"/>
    </source>
</evidence>
<dbReference type="EMBL" id="CP120733">
    <property type="protein sequence ID" value="WFD11634.1"/>
    <property type="molecule type" value="Genomic_DNA"/>
</dbReference>
<protein>
    <submittedName>
        <fullName evidence="7">ABC transporter substrate-binding protein</fullName>
    </submittedName>
</protein>
<dbReference type="PROSITE" id="PS01039">
    <property type="entry name" value="SBP_BACTERIAL_3"/>
    <property type="match status" value="1"/>
</dbReference>
<dbReference type="SMART" id="SM00062">
    <property type="entry name" value="PBPb"/>
    <property type="match status" value="1"/>
</dbReference>
<evidence type="ECO:0000256" key="3">
    <source>
        <dbReference type="ARBA" id="ARBA00022729"/>
    </source>
</evidence>
<feature type="domain" description="Ionotropic glutamate receptor C-terminal" evidence="6">
    <location>
        <begin position="41"/>
        <end position="265"/>
    </location>
</feature>
<comment type="similarity">
    <text evidence="2 4">Belongs to the bacterial solute-binding protein 3 family.</text>
</comment>
<evidence type="ECO:0000256" key="1">
    <source>
        <dbReference type="ARBA" id="ARBA00004196"/>
    </source>
</evidence>
<keyword evidence="8" id="KW-1185">Reference proteome</keyword>
<reference evidence="7 8" key="1">
    <citation type="submission" date="2023-03" db="EMBL/GenBank/DDBJ databases">
        <title>Complete genome sequence of Tepidibacter sp. SWIR-1, isolated from a deep-sea hydrothermal vent.</title>
        <authorList>
            <person name="Li X."/>
        </authorList>
    </citation>
    <scope>NUCLEOTIDE SEQUENCE [LARGE SCALE GENOMIC DNA]</scope>
    <source>
        <strain evidence="7 8">SWIR-1</strain>
    </source>
</reference>
<evidence type="ECO:0000259" key="6">
    <source>
        <dbReference type="SMART" id="SM00079"/>
    </source>
</evidence>
<dbReference type="PROSITE" id="PS51257">
    <property type="entry name" value="PROKAR_LIPOPROTEIN"/>
    <property type="match status" value="1"/>
</dbReference>
<comment type="subcellular location">
    <subcellularLocation>
        <location evidence="1">Cell envelope</location>
    </subcellularLocation>
</comment>